<dbReference type="InterPro" id="IPR014016">
    <property type="entry name" value="UvrD-like_ATP-bd"/>
</dbReference>
<dbReference type="GO" id="GO:0000725">
    <property type="term" value="P:recombinational repair"/>
    <property type="evidence" value="ECO:0007669"/>
    <property type="project" value="TreeGrafter"/>
</dbReference>
<sequence length="744" mass="82063">MPNVLWTDLKGLKPPKLDKAIEIREAAFIKKLRQDDTADGLRIKPMTDAADPRARTGRVTQGWRAVLFRFDSSEGVRTYVYAGTWPHDEGNRLAKTRRLEGNPINGIAQIVDLAFPVQPVHYEPATDGGAVPVSYLESTYNYSLADLTDVLGFDEASARALLAATTREAVTDIAERFPNTWQQLAALGLAFGDELGKIRTDLGFDEAPDAAELATLSEDDRILRALDHPAAKMQFTYIDSDESLRRIIEEGDFGSWRVFLHPEQDRYATGSWNGPYRLSGGAGTGKTVVLLHRARHLMRRNPEASVVLTTYTRALAENLKRDLARLDPDLPLASALGERGILVRGVDQLSAMVRSRAGKGFGAAAVAVLGETIGFAKSLIGNHDRWASALDVAAPDLPPDLLNESFFEHEYVQVVLPARVTEAEEYLAIRRPGRKVALDRRKRVEVWRTIEEYRRQLRAANELTWAELASIASVWLDSVGDFERALVDHLLIDEAQDLVPSHWQMLRSLARPGADDLFIAEDSHQRIYGEHVVLLRYGIPIRGRSRRLTLNYRTTEENLQYALGVLAGAEYLDPEGDEVSLAGYRSARRGPSPRALACADSDELHDGIARSIRSWIDDGVDPATIAVLARGNAGAAKVRAEMSQRGVHINHIKAPSLNGDTPVALTMHTAKGQEFSRVVLYDVSDGVMPNPVILANAPADEIEDVMLRERSLLYVAASRARDELVVSWAGEPSSLLGRKGSSSD</sequence>
<dbReference type="SUPFAM" id="SSF52540">
    <property type="entry name" value="P-loop containing nucleoside triphosphate hydrolases"/>
    <property type="match status" value="1"/>
</dbReference>
<gene>
    <name evidence="11" type="ORF">GLX25_17665</name>
</gene>
<comment type="catalytic activity">
    <reaction evidence="8">
        <text>ATP + H2O = ADP + phosphate + H(+)</text>
        <dbReference type="Rhea" id="RHEA:13065"/>
        <dbReference type="ChEBI" id="CHEBI:15377"/>
        <dbReference type="ChEBI" id="CHEBI:15378"/>
        <dbReference type="ChEBI" id="CHEBI:30616"/>
        <dbReference type="ChEBI" id="CHEBI:43474"/>
        <dbReference type="ChEBI" id="CHEBI:456216"/>
        <dbReference type="EC" id="5.6.2.4"/>
    </reaction>
</comment>
<keyword evidence="5" id="KW-0413">Isomerase</keyword>
<comment type="caution">
    <text evidence="11">The sequence shown here is derived from an EMBL/GenBank/DDBJ whole genome shotgun (WGS) entry which is preliminary data.</text>
</comment>
<name>A0A7C9M180_9MICO</name>
<evidence type="ECO:0000256" key="2">
    <source>
        <dbReference type="ARBA" id="ARBA00022801"/>
    </source>
</evidence>
<dbReference type="Proteomes" id="UP000480122">
    <property type="component" value="Unassembled WGS sequence"/>
</dbReference>
<feature type="binding site" evidence="9">
    <location>
        <begin position="280"/>
        <end position="287"/>
    </location>
    <ligand>
        <name>ATP</name>
        <dbReference type="ChEBI" id="CHEBI:30616"/>
    </ligand>
</feature>
<evidence type="ECO:0000256" key="8">
    <source>
        <dbReference type="ARBA" id="ARBA00048988"/>
    </source>
</evidence>
<dbReference type="Pfam" id="PF00580">
    <property type="entry name" value="UvrD-helicase"/>
    <property type="match status" value="1"/>
</dbReference>
<dbReference type="RefSeq" id="WP_155843959.1">
    <property type="nucleotide sequence ID" value="NZ_BAAAIA010000013.1"/>
</dbReference>
<keyword evidence="12" id="KW-1185">Reference proteome</keyword>
<evidence type="ECO:0000259" key="10">
    <source>
        <dbReference type="PROSITE" id="PS51198"/>
    </source>
</evidence>
<dbReference type="GO" id="GO:0005524">
    <property type="term" value="F:ATP binding"/>
    <property type="evidence" value="ECO:0007669"/>
    <property type="project" value="UniProtKB-UniRule"/>
</dbReference>
<dbReference type="GO" id="GO:0016787">
    <property type="term" value="F:hydrolase activity"/>
    <property type="evidence" value="ECO:0007669"/>
    <property type="project" value="UniProtKB-UniRule"/>
</dbReference>
<dbReference type="InterPro" id="IPR027417">
    <property type="entry name" value="P-loop_NTPase"/>
</dbReference>
<evidence type="ECO:0000256" key="9">
    <source>
        <dbReference type="PROSITE-ProRule" id="PRU00560"/>
    </source>
</evidence>
<dbReference type="Gene3D" id="3.40.50.300">
    <property type="entry name" value="P-loop containing nucleotide triphosphate hydrolases"/>
    <property type="match status" value="2"/>
</dbReference>
<proteinExistence type="predicted"/>
<keyword evidence="1 9" id="KW-0547">Nucleotide-binding</keyword>
<evidence type="ECO:0000256" key="3">
    <source>
        <dbReference type="ARBA" id="ARBA00022806"/>
    </source>
</evidence>
<comment type="catalytic activity">
    <reaction evidence="6">
        <text>Couples ATP hydrolysis with the unwinding of duplex DNA by translocating in the 3'-5' direction.</text>
        <dbReference type="EC" id="5.6.2.4"/>
    </reaction>
</comment>
<dbReference type="Pfam" id="PF13361">
    <property type="entry name" value="UvrD_C"/>
    <property type="match status" value="1"/>
</dbReference>
<dbReference type="InterPro" id="IPR014017">
    <property type="entry name" value="DNA_helicase_UvrD-like_C"/>
</dbReference>
<dbReference type="PROSITE" id="PS51198">
    <property type="entry name" value="UVRD_HELICASE_ATP_BIND"/>
    <property type="match status" value="1"/>
</dbReference>
<dbReference type="AlphaFoldDB" id="A0A7C9M180"/>
<evidence type="ECO:0000256" key="4">
    <source>
        <dbReference type="ARBA" id="ARBA00022840"/>
    </source>
</evidence>
<keyword evidence="3 9" id="KW-0347">Helicase</keyword>
<keyword evidence="2 9" id="KW-0378">Hydrolase</keyword>
<evidence type="ECO:0000313" key="12">
    <source>
        <dbReference type="Proteomes" id="UP000480122"/>
    </source>
</evidence>
<evidence type="ECO:0000256" key="6">
    <source>
        <dbReference type="ARBA" id="ARBA00034617"/>
    </source>
</evidence>
<evidence type="ECO:0000313" key="11">
    <source>
        <dbReference type="EMBL" id="MUN08933.1"/>
    </source>
</evidence>
<accession>A0A7C9M180</accession>
<dbReference type="GO" id="GO:0005829">
    <property type="term" value="C:cytosol"/>
    <property type="evidence" value="ECO:0007669"/>
    <property type="project" value="TreeGrafter"/>
</dbReference>
<dbReference type="GO" id="GO:0003677">
    <property type="term" value="F:DNA binding"/>
    <property type="evidence" value="ECO:0007669"/>
    <property type="project" value="InterPro"/>
</dbReference>
<evidence type="ECO:0000256" key="5">
    <source>
        <dbReference type="ARBA" id="ARBA00023235"/>
    </source>
</evidence>
<dbReference type="PANTHER" id="PTHR11070">
    <property type="entry name" value="UVRD / RECB / PCRA DNA HELICASE FAMILY MEMBER"/>
    <property type="match status" value="1"/>
</dbReference>
<dbReference type="EMBL" id="WODA01000026">
    <property type="protein sequence ID" value="MUN08933.1"/>
    <property type="molecule type" value="Genomic_DNA"/>
</dbReference>
<organism evidence="11 12">
    <name type="scientific">Agromyces luteolus</name>
    <dbReference type="NCBI Taxonomy" id="88373"/>
    <lineage>
        <taxon>Bacteria</taxon>
        <taxon>Bacillati</taxon>
        <taxon>Actinomycetota</taxon>
        <taxon>Actinomycetes</taxon>
        <taxon>Micrococcales</taxon>
        <taxon>Microbacteriaceae</taxon>
        <taxon>Agromyces</taxon>
    </lineage>
</organism>
<dbReference type="InterPro" id="IPR000212">
    <property type="entry name" value="DNA_helicase_UvrD/REP"/>
</dbReference>
<dbReference type="GO" id="GO:0043138">
    <property type="term" value="F:3'-5' DNA helicase activity"/>
    <property type="evidence" value="ECO:0007669"/>
    <property type="project" value="UniProtKB-EC"/>
</dbReference>
<reference evidence="11 12" key="1">
    <citation type="submission" date="2019-11" db="EMBL/GenBank/DDBJ databases">
        <title>Agromyces kandeliae sp. nov., isolated from mangrove soil.</title>
        <authorList>
            <person name="Wang R."/>
        </authorList>
    </citation>
    <scope>NUCLEOTIDE SEQUENCE [LARGE SCALE GENOMIC DNA]</scope>
    <source>
        <strain evidence="11 12">JCM 11431</strain>
    </source>
</reference>
<dbReference type="OrthoDB" id="9787585at2"/>
<dbReference type="EC" id="5.6.2.4" evidence="7"/>
<feature type="domain" description="UvrD-like helicase ATP-binding" evidence="10">
    <location>
        <begin position="259"/>
        <end position="587"/>
    </location>
</feature>
<dbReference type="PANTHER" id="PTHR11070:SF45">
    <property type="entry name" value="DNA 3'-5' HELICASE"/>
    <property type="match status" value="1"/>
</dbReference>
<evidence type="ECO:0000256" key="1">
    <source>
        <dbReference type="ARBA" id="ARBA00022741"/>
    </source>
</evidence>
<protein>
    <recommendedName>
        <fullName evidence="7">DNA 3'-5' helicase</fullName>
        <ecNumber evidence="7">5.6.2.4</ecNumber>
    </recommendedName>
</protein>
<evidence type="ECO:0000256" key="7">
    <source>
        <dbReference type="ARBA" id="ARBA00034808"/>
    </source>
</evidence>
<keyword evidence="4 9" id="KW-0067">ATP-binding</keyword>